<dbReference type="GO" id="GO:0005737">
    <property type="term" value="C:cytoplasm"/>
    <property type="evidence" value="ECO:0007669"/>
    <property type="project" value="UniProtKB-SubCell"/>
</dbReference>
<proteinExistence type="inferred from homology"/>
<comment type="subcellular location">
    <subcellularLocation>
        <location evidence="4">Cytoplasm</location>
    </subcellularLocation>
</comment>
<dbReference type="InterPro" id="IPR030700">
    <property type="entry name" value="N-end_Aminoacyl_Trfase"/>
</dbReference>
<dbReference type="InterPro" id="IPR017138">
    <property type="entry name" value="Asp_Glu_LeuTrfase"/>
</dbReference>
<comment type="function">
    <text evidence="4">Functions in the N-end rule pathway of protein degradation where it conjugates Leu from its aminoacyl-tRNA to the N-termini of proteins containing an N-terminal aspartate or glutamate.</text>
</comment>
<evidence type="ECO:0000256" key="1">
    <source>
        <dbReference type="ARBA" id="ARBA00022490"/>
    </source>
</evidence>
<dbReference type="RefSeq" id="WP_015067103.1">
    <property type="nucleotide sequence ID" value="NZ_CAXGIV010000015.1"/>
</dbReference>
<dbReference type="Proteomes" id="UP000061468">
    <property type="component" value="Chromosome"/>
</dbReference>
<evidence type="ECO:0000313" key="8">
    <source>
        <dbReference type="Proteomes" id="UP000061468"/>
    </source>
</evidence>
<dbReference type="NCBIfam" id="NF002342">
    <property type="entry name" value="PRK01305.1-3"/>
    <property type="match status" value="1"/>
</dbReference>
<keyword evidence="2 4" id="KW-0808">Transferase</keyword>
<keyword evidence="1 4" id="KW-0963">Cytoplasm</keyword>
<accession>A0AAC8XJ92</accession>
<comment type="similarity">
    <text evidence="4">Belongs to the R-transferase family. Bpt subfamily.</text>
</comment>
<dbReference type="Pfam" id="PF04376">
    <property type="entry name" value="ATE_N"/>
    <property type="match status" value="1"/>
</dbReference>
<gene>
    <name evidence="4" type="primary">bpt</name>
    <name evidence="7" type="ORF">AV942_09600</name>
</gene>
<dbReference type="GO" id="GO:0071596">
    <property type="term" value="P:ubiquitin-dependent protein catabolic process via the N-end rule pathway"/>
    <property type="evidence" value="ECO:0007669"/>
    <property type="project" value="InterPro"/>
</dbReference>
<organism evidence="7 8">
    <name type="scientific">Alteromonas mediterranea</name>
    <dbReference type="NCBI Taxonomy" id="314275"/>
    <lineage>
        <taxon>Bacteria</taxon>
        <taxon>Pseudomonadati</taxon>
        <taxon>Pseudomonadota</taxon>
        <taxon>Gammaproteobacteria</taxon>
        <taxon>Alteromonadales</taxon>
        <taxon>Alteromonadaceae</taxon>
        <taxon>Alteromonas/Salinimonas group</taxon>
        <taxon>Alteromonas</taxon>
    </lineage>
</organism>
<dbReference type="AlphaFoldDB" id="A0AAC8XJ92"/>
<comment type="catalytic activity">
    <reaction evidence="4">
        <text>N-terminal L-glutamyl-[protein] + L-leucyl-tRNA(Leu) = N-terminal L-leucyl-L-glutamyl-[protein] + tRNA(Leu) + H(+)</text>
        <dbReference type="Rhea" id="RHEA:50412"/>
        <dbReference type="Rhea" id="RHEA-COMP:9613"/>
        <dbReference type="Rhea" id="RHEA-COMP:9622"/>
        <dbReference type="Rhea" id="RHEA-COMP:12664"/>
        <dbReference type="Rhea" id="RHEA-COMP:12668"/>
        <dbReference type="ChEBI" id="CHEBI:15378"/>
        <dbReference type="ChEBI" id="CHEBI:64721"/>
        <dbReference type="ChEBI" id="CHEBI:78442"/>
        <dbReference type="ChEBI" id="CHEBI:78494"/>
        <dbReference type="ChEBI" id="CHEBI:133041"/>
        <dbReference type="EC" id="2.3.2.29"/>
    </reaction>
</comment>
<dbReference type="HAMAP" id="MF_00689">
    <property type="entry name" value="Bpt"/>
    <property type="match status" value="1"/>
</dbReference>
<evidence type="ECO:0000259" key="6">
    <source>
        <dbReference type="Pfam" id="PF04377"/>
    </source>
</evidence>
<dbReference type="EMBL" id="CP013928">
    <property type="protein sequence ID" value="AMJ78523.1"/>
    <property type="molecule type" value="Genomic_DNA"/>
</dbReference>
<dbReference type="InterPro" id="IPR007472">
    <property type="entry name" value="N-end_Aminoacyl_Trfase_C"/>
</dbReference>
<dbReference type="NCBIfam" id="NF002341">
    <property type="entry name" value="PRK01305.1-1"/>
    <property type="match status" value="1"/>
</dbReference>
<dbReference type="PANTHER" id="PTHR21367:SF1">
    <property type="entry name" value="ARGINYL-TRNA--PROTEIN TRANSFERASE 1"/>
    <property type="match status" value="1"/>
</dbReference>
<keyword evidence="3 4" id="KW-0012">Acyltransferase</keyword>
<feature type="domain" description="N-end rule aminoacyl transferase C-terminal" evidence="6">
    <location>
        <begin position="99"/>
        <end position="223"/>
    </location>
</feature>
<dbReference type="PANTHER" id="PTHR21367">
    <property type="entry name" value="ARGININE-TRNA-PROTEIN TRANSFERASE 1"/>
    <property type="match status" value="1"/>
</dbReference>
<evidence type="ECO:0000256" key="3">
    <source>
        <dbReference type="ARBA" id="ARBA00023315"/>
    </source>
</evidence>
<dbReference type="GO" id="GO:0008914">
    <property type="term" value="F:leucyl-tRNA--protein transferase activity"/>
    <property type="evidence" value="ECO:0007669"/>
    <property type="project" value="UniProtKB-UniRule"/>
</dbReference>
<reference evidence="7 8" key="1">
    <citation type="submission" date="2015-12" db="EMBL/GenBank/DDBJ databases">
        <title>Intraspecies pangenome expansion in the marine bacterium Alteromonas.</title>
        <authorList>
            <person name="Lopez-Perez M."/>
            <person name="Rodriguez-Valera F."/>
        </authorList>
    </citation>
    <scope>NUCLEOTIDE SEQUENCE [LARGE SCALE GENOMIC DNA]</scope>
    <source>
        <strain evidence="7 8">UM8</strain>
    </source>
</reference>
<dbReference type="Pfam" id="PF04377">
    <property type="entry name" value="ATE_C"/>
    <property type="match status" value="1"/>
</dbReference>
<dbReference type="EC" id="2.3.2.29" evidence="4"/>
<dbReference type="GO" id="GO:0004057">
    <property type="term" value="F:arginyl-tRNA--protein transferase activity"/>
    <property type="evidence" value="ECO:0007669"/>
    <property type="project" value="InterPro"/>
</dbReference>
<dbReference type="PIRSF" id="PIRSF037208">
    <property type="entry name" value="ATE_pro_prd"/>
    <property type="match status" value="1"/>
</dbReference>
<evidence type="ECO:0000259" key="5">
    <source>
        <dbReference type="Pfam" id="PF04376"/>
    </source>
</evidence>
<feature type="domain" description="N-end aminoacyl transferase N-terminal" evidence="5">
    <location>
        <begin position="10"/>
        <end position="79"/>
    </location>
</feature>
<dbReference type="InterPro" id="IPR016181">
    <property type="entry name" value="Acyl_CoA_acyltransferase"/>
</dbReference>
<sequence length="240" mass="28357">MKFGITQSFSCSYLPEQQEQLLVYAENNNSQQWHYSQLIQVGFRRSGEQIYRPHCPACRACKSVRIPVYEFTPSRSQKRLLKSNQNFSVRLVDKTRDDYYPLYERYITERHSDGSMYPPSKTQFDNFVQSEWMTTHYLEAYHGEKLIAVAVTDIIDANKNMSALSALYTFFDPDYSPASLGTWMILMQIEQAKRLGHRYVYLGYYVDGCQKMSYKHKFLPFEQFSDNEWHLFSKSSKIHT</sequence>
<name>A0AAC8XJ92_9ALTE</name>
<dbReference type="InterPro" id="IPR007471">
    <property type="entry name" value="N-end_Aminoacyl_Trfase_N"/>
</dbReference>
<dbReference type="NCBIfam" id="NF002346">
    <property type="entry name" value="PRK01305.2-3"/>
    <property type="match status" value="1"/>
</dbReference>
<evidence type="ECO:0000313" key="7">
    <source>
        <dbReference type="EMBL" id="AMJ78523.1"/>
    </source>
</evidence>
<evidence type="ECO:0000256" key="4">
    <source>
        <dbReference type="HAMAP-Rule" id="MF_00689"/>
    </source>
</evidence>
<comment type="catalytic activity">
    <reaction evidence="4">
        <text>N-terminal L-aspartyl-[protein] + L-leucyl-tRNA(Leu) = N-terminal L-leucyl-L-aspartyl-[protein] + tRNA(Leu) + H(+)</text>
        <dbReference type="Rhea" id="RHEA:50420"/>
        <dbReference type="Rhea" id="RHEA-COMP:9613"/>
        <dbReference type="Rhea" id="RHEA-COMP:9622"/>
        <dbReference type="Rhea" id="RHEA-COMP:12669"/>
        <dbReference type="Rhea" id="RHEA-COMP:12674"/>
        <dbReference type="ChEBI" id="CHEBI:15378"/>
        <dbReference type="ChEBI" id="CHEBI:64720"/>
        <dbReference type="ChEBI" id="CHEBI:78442"/>
        <dbReference type="ChEBI" id="CHEBI:78494"/>
        <dbReference type="ChEBI" id="CHEBI:133042"/>
        <dbReference type="EC" id="2.3.2.29"/>
    </reaction>
</comment>
<dbReference type="SUPFAM" id="SSF55729">
    <property type="entry name" value="Acyl-CoA N-acyltransferases (Nat)"/>
    <property type="match status" value="1"/>
</dbReference>
<dbReference type="NCBIfam" id="NF002345">
    <property type="entry name" value="PRK01305.2-2"/>
    <property type="match status" value="1"/>
</dbReference>
<evidence type="ECO:0000256" key="2">
    <source>
        <dbReference type="ARBA" id="ARBA00022679"/>
    </source>
</evidence>
<protein>
    <recommendedName>
        <fullName evidence="4">Aspartate/glutamate leucyltransferase</fullName>
        <ecNumber evidence="4">2.3.2.29</ecNumber>
    </recommendedName>
</protein>